<dbReference type="AlphaFoldDB" id="A0A8C6MS48"/>
<dbReference type="InterPro" id="IPR035987">
    <property type="entry name" value="Ribosomal_uS8_sf"/>
</dbReference>
<dbReference type="GO" id="GO:1990904">
    <property type="term" value="C:ribonucleoprotein complex"/>
    <property type="evidence" value="ECO:0007669"/>
    <property type="project" value="UniProtKB-KW"/>
</dbReference>
<dbReference type="GO" id="GO:0006412">
    <property type="term" value="P:translation"/>
    <property type="evidence" value="ECO:0007669"/>
    <property type="project" value="InterPro"/>
</dbReference>
<reference evidence="5" key="1">
    <citation type="submission" date="2025-08" db="UniProtKB">
        <authorList>
            <consortium name="Ensembl"/>
        </authorList>
    </citation>
    <scope>IDENTIFICATION</scope>
</reference>
<dbReference type="GO" id="GO:0005840">
    <property type="term" value="C:ribosome"/>
    <property type="evidence" value="ECO:0007669"/>
    <property type="project" value="UniProtKB-KW"/>
</dbReference>
<reference evidence="5" key="2">
    <citation type="submission" date="2025-09" db="UniProtKB">
        <authorList>
            <consortium name="Ensembl"/>
        </authorList>
    </citation>
    <scope>IDENTIFICATION</scope>
</reference>
<accession>A0A8C6MS48</accession>
<dbReference type="PANTHER" id="PTHR11758">
    <property type="entry name" value="40S RIBOSOMAL PROTEIN S15A"/>
    <property type="match status" value="1"/>
</dbReference>
<keyword evidence="3" id="KW-0687">Ribonucleoprotein</keyword>
<dbReference type="SUPFAM" id="SSF56047">
    <property type="entry name" value="Ribosomal protein S8"/>
    <property type="match status" value="1"/>
</dbReference>
<organism evidence="5 6">
    <name type="scientific">Mus spicilegus</name>
    <name type="common">Mound-building mouse</name>
    <dbReference type="NCBI Taxonomy" id="10103"/>
    <lineage>
        <taxon>Eukaryota</taxon>
        <taxon>Metazoa</taxon>
        <taxon>Chordata</taxon>
        <taxon>Craniata</taxon>
        <taxon>Vertebrata</taxon>
        <taxon>Euteleostomi</taxon>
        <taxon>Mammalia</taxon>
        <taxon>Eutheria</taxon>
        <taxon>Euarchontoglires</taxon>
        <taxon>Glires</taxon>
        <taxon>Rodentia</taxon>
        <taxon>Myomorpha</taxon>
        <taxon>Muroidea</taxon>
        <taxon>Muridae</taxon>
        <taxon>Murinae</taxon>
        <taxon>Mus</taxon>
        <taxon>Mus</taxon>
    </lineage>
</organism>
<dbReference type="Gene3D" id="3.30.1370.30">
    <property type="match status" value="1"/>
</dbReference>
<proteinExistence type="inferred from homology"/>
<dbReference type="Proteomes" id="UP000694415">
    <property type="component" value="Unplaced"/>
</dbReference>
<evidence type="ECO:0000256" key="1">
    <source>
        <dbReference type="ARBA" id="ARBA00006471"/>
    </source>
</evidence>
<evidence type="ECO:0000256" key="2">
    <source>
        <dbReference type="ARBA" id="ARBA00022980"/>
    </source>
</evidence>
<evidence type="ECO:0000256" key="4">
    <source>
        <dbReference type="ARBA" id="ARBA00035422"/>
    </source>
</evidence>
<evidence type="ECO:0000313" key="6">
    <source>
        <dbReference type="Proteomes" id="UP000694415"/>
    </source>
</evidence>
<comment type="similarity">
    <text evidence="1">Belongs to the universal ribosomal protein uS8 family.</text>
</comment>
<dbReference type="GO" id="GO:0003735">
    <property type="term" value="F:structural constituent of ribosome"/>
    <property type="evidence" value="ECO:0007669"/>
    <property type="project" value="InterPro"/>
</dbReference>
<name>A0A8C6MS48_MUSSI</name>
<keyword evidence="6" id="KW-1185">Reference proteome</keyword>
<evidence type="ECO:0000256" key="3">
    <source>
        <dbReference type="ARBA" id="ARBA00023274"/>
    </source>
</evidence>
<keyword evidence="2" id="KW-0689">Ribosomal protein</keyword>
<evidence type="ECO:0000313" key="5">
    <source>
        <dbReference type="Ensembl" id="ENSMSIP00000007753.1"/>
    </source>
</evidence>
<dbReference type="InterPro" id="IPR000630">
    <property type="entry name" value="Ribosomal_uS8"/>
</dbReference>
<dbReference type="Ensembl" id="ENSMSIT00000009875.1">
    <property type="protein sequence ID" value="ENSMSIP00000007753.1"/>
    <property type="gene ID" value="ENSMSIG00000006907.1"/>
</dbReference>
<dbReference type="GeneTree" id="ENSGT00940000167085"/>
<sequence length="61" mass="7161">MVLMDVLVDVLKSITYAEKRGKCWVLIRLCSKVIIRFLTVMMNKLLISGDFRVIKWTPIDF</sequence>
<protein>
    <recommendedName>
        <fullName evidence="4">40S ribosomal protein S15a</fullName>
    </recommendedName>
</protein>